<accession>A0A382UVL5</accession>
<proteinExistence type="predicted"/>
<protein>
    <recommendedName>
        <fullName evidence="2">Tetratricopeptide repeat protein</fullName>
    </recommendedName>
</protein>
<dbReference type="InterPro" id="IPR011990">
    <property type="entry name" value="TPR-like_helical_dom_sf"/>
</dbReference>
<gene>
    <name evidence="1" type="ORF">METZ01_LOCUS391156</name>
</gene>
<name>A0A382UVL5_9ZZZZ</name>
<dbReference type="AlphaFoldDB" id="A0A382UVL5"/>
<dbReference type="SUPFAM" id="SSF48452">
    <property type="entry name" value="TPR-like"/>
    <property type="match status" value="1"/>
</dbReference>
<evidence type="ECO:0000313" key="1">
    <source>
        <dbReference type="EMBL" id="SVD38302.1"/>
    </source>
</evidence>
<dbReference type="EMBL" id="UINC01147149">
    <property type="protein sequence ID" value="SVD38302.1"/>
    <property type="molecule type" value="Genomic_DNA"/>
</dbReference>
<sequence>MKTRMFVLSGMFTTALFSFAQTPVGLYGLAVHQRNADNLFKAGDYENALKTYQYVLAQRLPKQGNRHHDIGVVYNNMGVALYFSGE</sequence>
<feature type="non-terminal residue" evidence="1">
    <location>
        <position position="86"/>
    </location>
</feature>
<reference evidence="1" key="1">
    <citation type="submission" date="2018-05" db="EMBL/GenBank/DDBJ databases">
        <authorList>
            <person name="Lanie J.A."/>
            <person name="Ng W.-L."/>
            <person name="Kazmierczak K.M."/>
            <person name="Andrzejewski T.M."/>
            <person name="Davidsen T.M."/>
            <person name="Wayne K.J."/>
            <person name="Tettelin H."/>
            <person name="Glass J.I."/>
            <person name="Rusch D."/>
            <person name="Podicherti R."/>
            <person name="Tsui H.-C.T."/>
            <person name="Winkler M.E."/>
        </authorList>
    </citation>
    <scope>NUCLEOTIDE SEQUENCE</scope>
</reference>
<organism evidence="1">
    <name type="scientific">marine metagenome</name>
    <dbReference type="NCBI Taxonomy" id="408172"/>
    <lineage>
        <taxon>unclassified sequences</taxon>
        <taxon>metagenomes</taxon>
        <taxon>ecological metagenomes</taxon>
    </lineage>
</organism>
<dbReference type="Gene3D" id="1.25.40.10">
    <property type="entry name" value="Tetratricopeptide repeat domain"/>
    <property type="match status" value="1"/>
</dbReference>
<evidence type="ECO:0008006" key="2">
    <source>
        <dbReference type="Google" id="ProtNLM"/>
    </source>
</evidence>